<reference evidence="5 6" key="1">
    <citation type="submission" date="2019-07" db="EMBL/GenBank/DDBJ databases">
        <title>Diversity of Bacteria from Kongsfjorden, Arctic.</title>
        <authorList>
            <person name="Yu Y."/>
        </authorList>
    </citation>
    <scope>NUCLEOTIDE SEQUENCE [LARGE SCALE GENOMIC DNA]</scope>
    <source>
        <strain evidence="5 6">SM1928</strain>
    </source>
</reference>
<dbReference type="GO" id="GO:0003677">
    <property type="term" value="F:DNA binding"/>
    <property type="evidence" value="ECO:0007669"/>
    <property type="project" value="UniProtKB-KW"/>
</dbReference>
<keyword evidence="5" id="KW-0540">Nuclease</keyword>
<proteinExistence type="inferred from homology"/>
<dbReference type="GO" id="GO:0009307">
    <property type="term" value="P:DNA restriction-modification system"/>
    <property type="evidence" value="ECO:0007669"/>
    <property type="project" value="UniProtKB-KW"/>
</dbReference>
<feature type="domain" description="Type I restriction modification DNA specificity" evidence="4">
    <location>
        <begin position="279"/>
        <end position="370"/>
    </location>
</feature>
<dbReference type="OrthoDB" id="3197085at2"/>
<dbReference type="InterPro" id="IPR000055">
    <property type="entry name" value="Restrct_endonuc_typeI_TRD"/>
</dbReference>
<keyword evidence="3" id="KW-0238">DNA-binding</keyword>
<organism evidence="5 6">
    <name type="scientific">Paenarthrobacter nitroguajacolicus</name>
    <name type="common">Arthrobacter nitroguajacolicus</name>
    <dbReference type="NCBI Taxonomy" id="211146"/>
    <lineage>
        <taxon>Bacteria</taxon>
        <taxon>Bacillati</taxon>
        <taxon>Actinomycetota</taxon>
        <taxon>Actinomycetes</taxon>
        <taxon>Micrococcales</taxon>
        <taxon>Micrococcaceae</taxon>
        <taxon>Paenarthrobacter</taxon>
    </lineage>
</organism>
<name>A0A558GPQ3_PAENT</name>
<sequence length="386" mass="42512">MKLVPLVKVARVVSGGTPKTAVAEYWDGDIPWATPKDLSSLRAVEIHSTPRGLTPAGLNASSAEVLPANSVLFSSRAPIGLLAINSVPMATNQGFKSFVPDPTQLEARYLYRWLEFNRKWLQSLGVGATFKEVSKATVSRIELPLPSLAEQRRIAAILDKADELRGKRRQAIAHLNTLTQSIFHSMFGTTTWPTKNLGDLAMFRYGSSNKSAGAGEECLRIPNVVGGQIDWSNLKLVPVTNDELDRLRLLDNDLLFVRSNGNPDYVGRAAVFSSRDESNVIYASYLIRARFHDFNALSPRFAHAYLESTSGRDQLRSGAKTSAGQYNINTQALGALKIPVPPLELQQTFANRVAAVERLKETHRKHLAELDALFASLQSRAFKGEL</sequence>
<dbReference type="PANTHER" id="PTHR30408">
    <property type="entry name" value="TYPE-1 RESTRICTION ENZYME ECOKI SPECIFICITY PROTEIN"/>
    <property type="match status" value="1"/>
</dbReference>
<dbReference type="Proteomes" id="UP000316500">
    <property type="component" value="Unassembled WGS sequence"/>
</dbReference>
<evidence type="ECO:0000256" key="2">
    <source>
        <dbReference type="ARBA" id="ARBA00022747"/>
    </source>
</evidence>
<protein>
    <submittedName>
        <fullName evidence="5">Restriction endonuclease</fullName>
    </submittedName>
</protein>
<evidence type="ECO:0000259" key="4">
    <source>
        <dbReference type="Pfam" id="PF01420"/>
    </source>
</evidence>
<comment type="caution">
    <text evidence="5">The sequence shown here is derived from an EMBL/GenBank/DDBJ whole genome shotgun (WGS) entry which is preliminary data.</text>
</comment>
<dbReference type="InterPro" id="IPR044946">
    <property type="entry name" value="Restrct_endonuc_typeI_TRD_sf"/>
</dbReference>
<evidence type="ECO:0000256" key="3">
    <source>
        <dbReference type="ARBA" id="ARBA00023125"/>
    </source>
</evidence>
<evidence type="ECO:0000256" key="1">
    <source>
        <dbReference type="ARBA" id="ARBA00010923"/>
    </source>
</evidence>
<evidence type="ECO:0000313" key="5">
    <source>
        <dbReference type="EMBL" id="TVU58867.1"/>
    </source>
</evidence>
<dbReference type="SUPFAM" id="SSF116734">
    <property type="entry name" value="DNA methylase specificity domain"/>
    <property type="match status" value="2"/>
</dbReference>
<dbReference type="AlphaFoldDB" id="A0A558GPQ3"/>
<dbReference type="PANTHER" id="PTHR30408:SF12">
    <property type="entry name" value="TYPE I RESTRICTION ENZYME MJAVIII SPECIFICITY SUBUNIT"/>
    <property type="match status" value="1"/>
</dbReference>
<feature type="domain" description="Type I restriction modification DNA specificity" evidence="4">
    <location>
        <begin position="8"/>
        <end position="170"/>
    </location>
</feature>
<evidence type="ECO:0000313" key="6">
    <source>
        <dbReference type="Proteomes" id="UP000316500"/>
    </source>
</evidence>
<dbReference type="Gene3D" id="3.90.220.20">
    <property type="entry name" value="DNA methylase specificity domains"/>
    <property type="match status" value="2"/>
</dbReference>
<gene>
    <name evidence="5" type="ORF">FQP90_20235</name>
</gene>
<keyword evidence="2" id="KW-0680">Restriction system</keyword>
<keyword evidence="5" id="KW-0378">Hydrolase</keyword>
<dbReference type="CDD" id="cd17273">
    <property type="entry name" value="RMtype1_S_EcoJA69PI-TRD1-CR1_like"/>
    <property type="match status" value="1"/>
</dbReference>
<comment type="similarity">
    <text evidence="1">Belongs to the type-I restriction system S methylase family.</text>
</comment>
<dbReference type="Pfam" id="PF01420">
    <property type="entry name" value="Methylase_S"/>
    <property type="match status" value="2"/>
</dbReference>
<dbReference type="EMBL" id="VNFK01000021">
    <property type="protein sequence ID" value="TVU58867.1"/>
    <property type="molecule type" value="Genomic_DNA"/>
</dbReference>
<dbReference type="InterPro" id="IPR052021">
    <property type="entry name" value="Type-I_RS_S_subunit"/>
</dbReference>
<dbReference type="CDD" id="cd17517">
    <property type="entry name" value="RMtype1_S_EcoKI_StySPI-TRD2-CR2_like"/>
    <property type="match status" value="1"/>
</dbReference>
<dbReference type="GO" id="GO:0004519">
    <property type="term" value="F:endonuclease activity"/>
    <property type="evidence" value="ECO:0007669"/>
    <property type="project" value="UniProtKB-KW"/>
</dbReference>
<accession>A0A558GPQ3</accession>
<keyword evidence="5" id="KW-0255">Endonuclease</keyword>